<sequence length="35" mass="3988">MDKKALKTVAAKLRKAADIKLRKDLKSYPERNGDD</sequence>
<feature type="non-terminal residue" evidence="1">
    <location>
        <position position="35"/>
    </location>
</feature>
<gene>
    <name evidence="1" type="ORF">LCGC14_2989020</name>
</gene>
<accession>A0A0F8X581</accession>
<evidence type="ECO:0000313" key="1">
    <source>
        <dbReference type="EMBL" id="KKK63963.1"/>
    </source>
</evidence>
<protein>
    <submittedName>
        <fullName evidence="1">Uncharacterized protein</fullName>
    </submittedName>
</protein>
<proteinExistence type="predicted"/>
<reference evidence="1" key="1">
    <citation type="journal article" date="2015" name="Nature">
        <title>Complex archaea that bridge the gap between prokaryotes and eukaryotes.</title>
        <authorList>
            <person name="Spang A."/>
            <person name="Saw J.H."/>
            <person name="Jorgensen S.L."/>
            <person name="Zaremba-Niedzwiedzka K."/>
            <person name="Martijn J."/>
            <person name="Lind A.E."/>
            <person name="van Eijk R."/>
            <person name="Schleper C."/>
            <person name="Guy L."/>
            <person name="Ettema T.J."/>
        </authorList>
    </citation>
    <scope>NUCLEOTIDE SEQUENCE</scope>
</reference>
<comment type="caution">
    <text evidence="1">The sequence shown here is derived from an EMBL/GenBank/DDBJ whole genome shotgun (WGS) entry which is preliminary data.</text>
</comment>
<dbReference type="AlphaFoldDB" id="A0A0F8X581"/>
<dbReference type="EMBL" id="LAZR01061251">
    <property type="protein sequence ID" value="KKK63963.1"/>
    <property type="molecule type" value="Genomic_DNA"/>
</dbReference>
<name>A0A0F8X581_9ZZZZ</name>
<organism evidence="1">
    <name type="scientific">marine sediment metagenome</name>
    <dbReference type="NCBI Taxonomy" id="412755"/>
    <lineage>
        <taxon>unclassified sequences</taxon>
        <taxon>metagenomes</taxon>
        <taxon>ecological metagenomes</taxon>
    </lineage>
</organism>